<feature type="region of interest" description="Disordered" evidence="11">
    <location>
        <begin position="389"/>
        <end position="427"/>
    </location>
</feature>
<feature type="signal peptide" evidence="13">
    <location>
        <begin position="1"/>
        <end position="25"/>
    </location>
</feature>
<dbReference type="InterPro" id="IPR038770">
    <property type="entry name" value="Na+/solute_symporter_sf"/>
</dbReference>
<evidence type="ECO:0000256" key="5">
    <source>
        <dbReference type="ARBA" id="ARBA00022692"/>
    </source>
</evidence>
<evidence type="ECO:0000256" key="8">
    <source>
        <dbReference type="ARBA" id="ARBA00023065"/>
    </source>
</evidence>
<evidence type="ECO:0000313" key="17">
    <source>
        <dbReference type="Proteomes" id="UP000094236"/>
    </source>
</evidence>
<dbReference type="OrthoDB" id="5327978at2759"/>
<feature type="transmembrane region" description="Helical" evidence="12">
    <location>
        <begin position="96"/>
        <end position="117"/>
    </location>
</feature>
<dbReference type="PANTHER" id="PTHR31382:SF4">
    <property type="entry name" value="NA(+)_H(+) ANTIPORTER"/>
    <property type="match status" value="1"/>
</dbReference>
<feature type="chain" id="PRO_5009163355" description="Na(+)/H(+) antiporter" evidence="13">
    <location>
        <begin position="26"/>
        <end position="911"/>
    </location>
</feature>
<keyword evidence="7" id="KW-0915">Sodium</keyword>
<dbReference type="PANTHER" id="PTHR31382">
    <property type="entry name" value="NA(+)/H(+) ANTIPORTER"/>
    <property type="match status" value="1"/>
</dbReference>
<feature type="compositionally biased region" description="Basic and acidic residues" evidence="11">
    <location>
        <begin position="455"/>
        <end position="464"/>
    </location>
</feature>
<evidence type="ECO:0000256" key="9">
    <source>
        <dbReference type="ARBA" id="ARBA00023136"/>
    </source>
</evidence>
<evidence type="ECO:0000256" key="7">
    <source>
        <dbReference type="ARBA" id="ARBA00023053"/>
    </source>
</evidence>
<feature type="compositionally biased region" description="Basic residues" evidence="11">
    <location>
        <begin position="412"/>
        <end position="425"/>
    </location>
</feature>
<proteinExistence type="inferred from homology"/>
<evidence type="ECO:0000256" key="2">
    <source>
        <dbReference type="ARBA" id="ARBA00005248"/>
    </source>
</evidence>
<dbReference type="GO" id="GO:0036376">
    <property type="term" value="P:sodium ion export across plasma membrane"/>
    <property type="evidence" value="ECO:0007669"/>
    <property type="project" value="InterPro"/>
</dbReference>
<dbReference type="Gene3D" id="1.20.1530.20">
    <property type="match status" value="1"/>
</dbReference>
<dbReference type="GO" id="GO:0120029">
    <property type="term" value="P:proton export across plasma membrane"/>
    <property type="evidence" value="ECO:0007669"/>
    <property type="project" value="InterPro"/>
</dbReference>
<keyword evidence="10" id="KW-0739">Sodium transport</keyword>
<dbReference type="EMBL" id="KV454015">
    <property type="protein sequence ID" value="ODV95065.1"/>
    <property type="molecule type" value="Genomic_DNA"/>
</dbReference>
<keyword evidence="9 12" id="KW-0472">Membrane</keyword>
<dbReference type="Pfam" id="PF00999">
    <property type="entry name" value="Na_H_Exchanger"/>
    <property type="match status" value="1"/>
</dbReference>
<feature type="compositionally biased region" description="Polar residues" evidence="11">
    <location>
        <begin position="796"/>
        <end position="808"/>
    </location>
</feature>
<feature type="region of interest" description="Disordered" evidence="11">
    <location>
        <begin position="793"/>
        <end position="911"/>
    </location>
</feature>
<evidence type="ECO:0000259" key="15">
    <source>
        <dbReference type="Pfam" id="PF08619"/>
    </source>
</evidence>
<reference evidence="17" key="1">
    <citation type="submission" date="2016-05" db="EMBL/GenBank/DDBJ databases">
        <title>Comparative genomics of biotechnologically important yeasts.</title>
        <authorList>
            <consortium name="DOE Joint Genome Institute"/>
            <person name="Riley R."/>
            <person name="Haridas S."/>
            <person name="Wolfe K.H."/>
            <person name="Lopes M.R."/>
            <person name="Hittinger C.T."/>
            <person name="Goker M."/>
            <person name="Salamov A."/>
            <person name="Wisecaver J."/>
            <person name="Long T.M."/>
            <person name="Aerts A.L."/>
            <person name="Barry K."/>
            <person name="Choi C."/>
            <person name="Clum A."/>
            <person name="Coughlan A.Y."/>
            <person name="Deshpande S."/>
            <person name="Douglass A.P."/>
            <person name="Hanson S.J."/>
            <person name="Klenk H.-P."/>
            <person name="Labutti K."/>
            <person name="Lapidus A."/>
            <person name="Lindquist E."/>
            <person name="Lipzen A."/>
            <person name="Meier-Kolthoff J.P."/>
            <person name="Ohm R.A."/>
            <person name="Otillar R.P."/>
            <person name="Pangilinan J."/>
            <person name="Peng Y."/>
            <person name="Rokas A."/>
            <person name="Rosa C.A."/>
            <person name="Scheuner C."/>
            <person name="Sibirny A.A."/>
            <person name="Slot J.C."/>
            <person name="Stielow J.B."/>
            <person name="Sun H."/>
            <person name="Kurtzman C.P."/>
            <person name="Blackwell M."/>
            <person name="Grigoriev I.V."/>
            <person name="Jeffries T.W."/>
        </authorList>
    </citation>
    <scope>NUCLEOTIDE SEQUENCE [LARGE SCALE GENOMIC DNA]</scope>
    <source>
        <strain evidence="17">NRRL Y-2460</strain>
    </source>
</reference>
<comment type="similarity">
    <text evidence="2">Belongs to the fungal Na(+)/H(+) exchanger family.</text>
</comment>
<dbReference type="GO" id="GO:0005886">
    <property type="term" value="C:plasma membrane"/>
    <property type="evidence" value="ECO:0007669"/>
    <property type="project" value="InterPro"/>
</dbReference>
<feature type="region of interest" description="Disordered" evidence="11">
    <location>
        <begin position="455"/>
        <end position="624"/>
    </location>
</feature>
<protein>
    <recommendedName>
        <fullName evidence="18">Na(+)/H(+) antiporter</fullName>
    </recommendedName>
</protein>
<gene>
    <name evidence="16" type="ORF">PACTADRAFT_76638</name>
</gene>
<feature type="transmembrane region" description="Helical" evidence="12">
    <location>
        <begin position="188"/>
        <end position="207"/>
    </location>
</feature>
<evidence type="ECO:0000256" key="13">
    <source>
        <dbReference type="SAM" id="SignalP"/>
    </source>
</evidence>
<feature type="compositionally biased region" description="Basic and acidic residues" evidence="11">
    <location>
        <begin position="562"/>
        <end position="586"/>
    </location>
</feature>
<keyword evidence="5 12" id="KW-0812">Transmembrane</keyword>
<feature type="transmembrane region" description="Helical" evidence="12">
    <location>
        <begin position="254"/>
        <end position="274"/>
    </location>
</feature>
<evidence type="ECO:0000256" key="6">
    <source>
        <dbReference type="ARBA" id="ARBA00022989"/>
    </source>
</evidence>
<dbReference type="InterPro" id="IPR013928">
    <property type="entry name" value="Cation/H_antiporter_C"/>
</dbReference>
<feature type="transmembrane region" description="Helical" evidence="12">
    <location>
        <begin position="219"/>
        <end position="242"/>
    </location>
</feature>
<evidence type="ECO:0000256" key="4">
    <source>
        <dbReference type="ARBA" id="ARBA00022449"/>
    </source>
</evidence>
<feature type="compositionally biased region" description="Acidic residues" evidence="11">
    <location>
        <begin position="819"/>
        <end position="851"/>
    </location>
</feature>
<dbReference type="Pfam" id="PF08619">
    <property type="entry name" value="Nha1_C"/>
    <property type="match status" value="1"/>
</dbReference>
<evidence type="ECO:0000256" key="12">
    <source>
        <dbReference type="SAM" id="Phobius"/>
    </source>
</evidence>
<feature type="compositionally biased region" description="Acidic residues" evidence="11">
    <location>
        <begin position="587"/>
        <end position="596"/>
    </location>
</feature>
<sequence>MTAGWLIVGLFIWIIFRPNLNFSEALLVSGCVTATDPVLAAAVVGKGKFAQRVPGHLRNLLSAESGCNDGMAFPFIFLAYNLIIHEGNAGEIVKEWICVTILYECIFGCILGTIIGWSARKMLIYCENSNLIDRESFLAIFLILAFACAGIGSIIGVDELLVAFAAGTAFAWNGAYAKKTEDSHISTVIDLILNLAYFVYFGAIIPWELYNKTDIGLPIWKFICLAIVIIFLRRIPAVMAIWKLTPDLNTSREALFAGHFGPIGVGAVYAVILARELLEEHYTNHESYLDQIPSDGVSHHYVITYLWPIVTFIILTSIIVHGSSVAVIVLGRHLRTVSFTMSFTQTQANPNSQSWMSRLPRLETNGRSFSLHKVDTMASSDTKFAEKHQQQPLSATTTIETSGIPVRPAGGMKKRKNFKKKKRARPVSENLDLNKIHRDRAQRAAAVATTAEMIEKENEKKAEETSSEEAIETIPQHFGPRRVLTSSASPPSGIRHRQQAGLPLDESEERDSDGERRHAKKGYQEGNKLIIDDENGEVMSVVDYPDDDESATPLSRGSSSKDSSEIRDSDTTIDAKQREVEKLRSETEEEEEEEEALGAGHGHGGFAHPGDSIQPIPTLHKDEKSRKKGKYFAFRIDDEIIIENEEGEIMKRYKIRKHEPGNDGIERQHTHQAQHLNFNDADKTPTIPAAASTLTKKALSLVGIRKTLSSTSTSSPTSATPGDFEKQHGMNESTAEAGERNSDLVLVPESEGVAHSAKDDELLGENEKHIQNKLANILDEYKKDGKKAETPKFANIVSTGPDNIQVMKSHSPPPRAVTSEDEDEDEEEEGVQNSDEGEYSEETEEETEEEQDHNRVSREEEETDIERIRRLNALGLANTGDRDSEDEEEEIRPTANTNSGPGLKLKWHKDV</sequence>
<evidence type="ECO:0000256" key="11">
    <source>
        <dbReference type="SAM" id="MobiDB-lite"/>
    </source>
</evidence>
<dbReference type="GO" id="GO:0042391">
    <property type="term" value="P:regulation of membrane potential"/>
    <property type="evidence" value="ECO:0007669"/>
    <property type="project" value="InterPro"/>
</dbReference>
<dbReference type="GO" id="GO:0015385">
    <property type="term" value="F:sodium:proton antiporter activity"/>
    <property type="evidence" value="ECO:0007669"/>
    <property type="project" value="InterPro"/>
</dbReference>
<evidence type="ECO:0000313" key="16">
    <source>
        <dbReference type="EMBL" id="ODV95065.1"/>
    </source>
</evidence>
<evidence type="ECO:0000259" key="14">
    <source>
        <dbReference type="Pfam" id="PF00999"/>
    </source>
</evidence>
<keyword evidence="4" id="KW-0050">Antiport</keyword>
<dbReference type="Proteomes" id="UP000094236">
    <property type="component" value="Unassembled WGS sequence"/>
</dbReference>
<keyword evidence="17" id="KW-1185">Reference proteome</keyword>
<feature type="compositionally biased region" description="Polar residues" evidence="11">
    <location>
        <begin position="390"/>
        <end position="401"/>
    </location>
</feature>
<feature type="transmembrane region" description="Helical" evidence="12">
    <location>
        <begin position="305"/>
        <end position="331"/>
    </location>
</feature>
<evidence type="ECO:0000256" key="3">
    <source>
        <dbReference type="ARBA" id="ARBA00022448"/>
    </source>
</evidence>
<accession>A0A1E4TTJ3</accession>
<keyword evidence="6 12" id="KW-1133">Transmembrane helix</keyword>
<evidence type="ECO:0008006" key="18">
    <source>
        <dbReference type="Google" id="ProtNLM"/>
    </source>
</evidence>
<feature type="region of interest" description="Disordered" evidence="11">
    <location>
        <begin position="708"/>
        <end position="742"/>
    </location>
</feature>
<dbReference type="InterPro" id="IPR004712">
    <property type="entry name" value="Na+/H+_antiporter_fungi"/>
</dbReference>
<keyword evidence="8" id="KW-0406">Ion transport</keyword>
<evidence type="ECO:0000256" key="10">
    <source>
        <dbReference type="ARBA" id="ARBA00023201"/>
    </source>
</evidence>
<dbReference type="AlphaFoldDB" id="A0A1E4TTJ3"/>
<feature type="domain" description="Cation/H+ exchanger transmembrane" evidence="14">
    <location>
        <begin position="4"/>
        <end position="329"/>
    </location>
</feature>
<dbReference type="STRING" id="669874.A0A1E4TTJ3"/>
<feature type="transmembrane region" description="Helical" evidence="12">
    <location>
        <begin position="137"/>
        <end position="154"/>
    </location>
</feature>
<keyword evidence="13" id="KW-0732">Signal</keyword>
<comment type="subcellular location">
    <subcellularLocation>
        <location evidence="1">Membrane</location>
        <topology evidence="1">Multi-pass membrane protein</topology>
    </subcellularLocation>
</comment>
<organism evidence="16 17">
    <name type="scientific">Pachysolen tannophilus NRRL Y-2460</name>
    <dbReference type="NCBI Taxonomy" id="669874"/>
    <lineage>
        <taxon>Eukaryota</taxon>
        <taxon>Fungi</taxon>
        <taxon>Dikarya</taxon>
        <taxon>Ascomycota</taxon>
        <taxon>Saccharomycotina</taxon>
        <taxon>Pichiomycetes</taxon>
        <taxon>Pachysolenaceae</taxon>
        <taxon>Pachysolen</taxon>
    </lineage>
</organism>
<feature type="compositionally biased region" description="Low complexity" evidence="11">
    <location>
        <begin position="708"/>
        <end position="720"/>
    </location>
</feature>
<evidence type="ECO:0000256" key="1">
    <source>
        <dbReference type="ARBA" id="ARBA00004141"/>
    </source>
</evidence>
<dbReference type="GO" id="GO:0030007">
    <property type="term" value="P:intracellular potassium ion homeostasis"/>
    <property type="evidence" value="ECO:0007669"/>
    <property type="project" value="TreeGrafter"/>
</dbReference>
<dbReference type="InterPro" id="IPR006153">
    <property type="entry name" value="Cation/H_exchanger_TM"/>
</dbReference>
<keyword evidence="3" id="KW-0813">Transport</keyword>
<name>A0A1E4TTJ3_PACTA</name>
<feature type="domain" description="Alkali metal cation/H+ antiporter Nha1 C-terminal" evidence="15">
    <location>
        <begin position="355"/>
        <end position="886"/>
    </location>
</feature>